<dbReference type="InterPro" id="IPR056884">
    <property type="entry name" value="NPHP3-like_N"/>
</dbReference>
<dbReference type="Gene3D" id="1.25.40.20">
    <property type="entry name" value="Ankyrin repeat-containing domain"/>
    <property type="match status" value="1"/>
</dbReference>
<feature type="domain" description="NACHT" evidence="3">
    <location>
        <begin position="360"/>
        <end position="484"/>
    </location>
</feature>
<dbReference type="OrthoDB" id="194358at2759"/>
<feature type="repeat" description="ANK" evidence="2">
    <location>
        <begin position="1016"/>
        <end position="1048"/>
    </location>
</feature>
<evidence type="ECO:0000256" key="2">
    <source>
        <dbReference type="PROSITE-ProRule" id="PRU00023"/>
    </source>
</evidence>
<evidence type="ECO:0000256" key="1">
    <source>
        <dbReference type="ARBA" id="ARBA00022737"/>
    </source>
</evidence>
<dbReference type="InterPro" id="IPR002110">
    <property type="entry name" value="Ankyrin_rpt"/>
</dbReference>
<dbReference type="PROSITE" id="PS50837">
    <property type="entry name" value="NACHT"/>
    <property type="match status" value="1"/>
</dbReference>
<evidence type="ECO:0000259" key="3">
    <source>
        <dbReference type="PROSITE" id="PS50837"/>
    </source>
</evidence>
<keyword evidence="1" id="KW-0677">Repeat</keyword>
<keyword evidence="5" id="KW-1185">Reference proteome</keyword>
<dbReference type="Proteomes" id="UP000664169">
    <property type="component" value="Unassembled WGS sequence"/>
</dbReference>
<organism evidence="4 5">
    <name type="scientific">Gomphillus americanus</name>
    <dbReference type="NCBI Taxonomy" id="1940652"/>
    <lineage>
        <taxon>Eukaryota</taxon>
        <taxon>Fungi</taxon>
        <taxon>Dikarya</taxon>
        <taxon>Ascomycota</taxon>
        <taxon>Pezizomycotina</taxon>
        <taxon>Lecanoromycetes</taxon>
        <taxon>OSLEUM clade</taxon>
        <taxon>Ostropomycetidae</taxon>
        <taxon>Ostropales</taxon>
        <taxon>Graphidaceae</taxon>
        <taxon>Gomphilloideae</taxon>
        <taxon>Gomphillus</taxon>
    </lineage>
</organism>
<dbReference type="EMBL" id="CAJPDQ010000002">
    <property type="protein sequence ID" value="CAF9905566.1"/>
    <property type="molecule type" value="Genomic_DNA"/>
</dbReference>
<dbReference type="GO" id="GO:0003824">
    <property type="term" value="F:catalytic activity"/>
    <property type="evidence" value="ECO:0007669"/>
    <property type="project" value="InterPro"/>
</dbReference>
<dbReference type="Gene3D" id="3.40.50.300">
    <property type="entry name" value="P-loop containing nucleotide triphosphate hydrolases"/>
    <property type="match status" value="1"/>
</dbReference>
<dbReference type="GO" id="GO:0009116">
    <property type="term" value="P:nucleoside metabolic process"/>
    <property type="evidence" value="ECO:0007669"/>
    <property type="project" value="InterPro"/>
</dbReference>
<dbReference type="PROSITE" id="PS50297">
    <property type="entry name" value="ANK_REP_REGION"/>
    <property type="match status" value="1"/>
</dbReference>
<dbReference type="InterPro" id="IPR053137">
    <property type="entry name" value="NLR-like"/>
</dbReference>
<dbReference type="Pfam" id="PF01048">
    <property type="entry name" value="PNP_UDP_1"/>
    <property type="match status" value="1"/>
</dbReference>
<dbReference type="AlphaFoldDB" id="A0A8H3EEZ0"/>
<dbReference type="Gene3D" id="3.40.50.1580">
    <property type="entry name" value="Nucleoside phosphorylase domain"/>
    <property type="match status" value="1"/>
</dbReference>
<dbReference type="InterPro" id="IPR007111">
    <property type="entry name" value="NACHT_NTPase"/>
</dbReference>
<dbReference type="PANTHER" id="PTHR46082">
    <property type="entry name" value="ATP/GTP-BINDING PROTEIN-RELATED"/>
    <property type="match status" value="1"/>
</dbReference>
<dbReference type="PANTHER" id="PTHR46082:SF11">
    <property type="entry name" value="AAA+ ATPASE DOMAIN-CONTAINING PROTEIN-RELATED"/>
    <property type="match status" value="1"/>
</dbReference>
<proteinExistence type="predicted"/>
<dbReference type="SUPFAM" id="SSF52540">
    <property type="entry name" value="P-loop containing nucleoside triphosphate hydrolases"/>
    <property type="match status" value="1"/>
</dbReference>
<reference evidence="4" key="1">
    <citation type="submission" date="2021-03" db="EMBL/GenBank/DDBJ databases">
        <authorList>
            <person name="Tagirdzhanova G."/>
        </authorList>
    </citation>
    <scope>NUCLEOTIDE SEQUENCE</scope>
</reference>
<comment type="caution">
    <text evidence="4">The sequence shown here is derived from an EMBL/GenBank/DDBJ whole genome shotgun (WGS) entry which is preliminary data.</text>
</comment>
<dbReference type="Pfam" id="PF24883">
    <property type="entry name" value="NPHP3_N"/>
    <property type="match status" value="1"/>
</dbReference>
<dbReference type="Pfam" id="PF13637">
    <property type="entry name" value="Ank_4"/>
    <property type="match status" value="1"/>
</dbReference>
<evidence type="ECO:0000313" key="5">
    <source>
        <dbReference type="Proteomes" id="UP000664169"/>
    </source>
</evidence>
<dbReference type="SUPFAM" id="SSF48403">
    <property type="entry name" value="Ankyrin repeat"/>
    <property type="match status" value="1"/>
</dbReference>
<keyword evidence="2" id="KW-0040">ANK repeat</keyword>
<dbReference type="InterPro" id="IPR036770">
    <property type="entry name" value="Ankyrin_rpt-contain_sf"/>
</dbReference>
<sequence>MTAARTMLDEQHVPLPNPPQDQNAYVLGEICGHNVAITCLPSGVYGNNSAAVVATHLMSTFRSITVPLLVGIGGGVPQPGHDIRLGDVVVGTPSSDHAAVVQYDFGKTVSNGVFEHKGNLNKPKMSLFNVLNSLRSKHQLNRSQLPIYIANTLKEHSLGNTEFGHPGAASDVLFETECDHVPEGSICRDCGPLEPINRAPRQSVDPVIHYSTIASGNQVIKHAKTRDQHARKHGVLCLEMEAASLMDAFSCLVIRGICDYCDTKKNKQFQGHAALAAAAYAKDFLSVLPKTNPSEPVINYQASSKKLEHRQLVMDALDFDEADSRRATVGKAHSQTCKWLLEQQEYRNWIDPNKFPEHHGLFWIKGKAGSGNSTLVKFVFEETVRSRLPNRIIISFFFNSRGEDLEKSTLGMYRSLVYQLLDQLPELQGVLDGFTYVLKNLGAKTLVCFVDALDECPEEQIRNMVDFFTDLGELAMTEKVSFFVCFSSRYYPNISVKVSQQLDLEKQNGHSNDIMQYVNFELKIGNSKRHEPLKAEIAQKSKGIFLWVVLVVQILRREYDRGMVHEMSERIKAIPQELDELFRDILTRDHNDLPGLVLCMQWMLYSKRQLHREEFYFALRSGSDNFDGKPWDAEDIPVQAMDNFILTCSKGLLELAQGKSPVVQFIHESVREFLSKPDALLNLWHGFSGLSEGLSHERLKECCYRQLPQAGDPSSELPQDAAKKSFPFLSYAVLHVMHHANLAEASQANFLLTFNVVHWSNLHNLKFKSKNRRLPQDADIDRVLIKLRLVDLLRQFWRTRPLGREVSYKQFLDQIRDRNIDGFKIILSAHYSYDQPEASAEVEHVGSILEVIEDVLANYDGPNACRYCGILIRLLLDWHDNTCFDYFQVMLHLAALMKRRTALRLSLAGVGRAVGARRSSLYSAISRVFERPPRRCIAIDTPFKHKGKTLQYHSTKLGDDTNIMSDTMSCMSLLFAEGILSNSPNDEKSSPLVKVTEWADASVLQFLSDHGSYLYLGEAPLHIAVRFDNIPAIRFWLDMGINVNMPNETGNQPIYYAHTMQVLQLLIDRGALANTTDLEGYISFREECPWILPEASVIIDSLSNHRTQTIGYTERTRSI</sequence>
<dbReference type="PROSITE" id="PS50088">
    <property type="entry name" value="ANK_REPEAT"/>
    <property type="match status" value="1"/>
</dbReference>
<dbReference type="SUPFAM" id="SSF53167">
    <property type="entry name" value="Purine and uridine phosphorylases"/>
    <property type="match status" value="1"/>
</dbReference>
<dbReference type="InterPro" id="IPR027417">
    <property type="entry name" value="P-loop_NTPase"/>
</dbReference>
<dbReference type="InterPro" id="IPR035994">
    <property type="entry name" value="Nucleoside_phosphorylase_sf"/>
</dbReference>
<dbReference type="InterPro" id="IPR000845">
    <property type="entry name" value="Nucleoside_phosphorylase_d"/>
</dbReference>
<name>A0A8H3EEZ0_9LECA</name>
<gene>
    <name evidence="4" type="ORF">GOMPHAMPRED_003263</name>
</gene>
<protein>
    <recommendedName>
        <fullName evidence="3">NACHT domain-containing protein</fullName>
    </recommendedName>
</protein>
<evidence type="ECO:0000313" key="4">
    <source>
        <dbReference type="EMBL" id="CAF9905566.1"/>
    </source>
</evidence>
<accession>A0A8H3EEZ0</accession>